<protein>
    <submittedName>
        <fullName evidence="1">Uncharacterized protein</fullName>
    </submittedName>
</protein>
<dbReference type="Proteomes" id="UP001165960">
    <property type="component" value="Unassembled WGS sequence"/>
</dbReference>
<sequence>MLLHVIEFAVFTLDSVLLLICSTSSELWGCILSEGHQHLSGKATNLIFTGEVLLRGLTSDKLELSLPVPDSVHLLIEATLMPILLEILEVLSSQDLLMLPEYALKHTSWPLTGMLLMGLNVYSPQMSPALSLWTLI</sequence>
<name>A0ACC2T8Z7_9FUNG</name>
<reference evidence="1" key="1">
    <citation type="submission" date="2022-04" db="EMBL/GenBank/DDBJ databases">
        <title>Genome of the entomopathogenic fungus Entomophthora muscae.</title>
        <authorList>
            <person name="Elya C."/>
            <person name="Lovett B.R."/>
            <person name="Lee E."/>
            <person name="Macias A.M."/>
            <person name="Hajek A.E."/>
            <person name="De Bivort B.L."/>
            <person name="Kasson M.T."/>
            <person name="De Fine Licht H.H."/>
            <person name="Stajich J.E."/>
        </authorList>
    </citation>
    <scope>NUCLEOTIDE SEQUENCE</scope>
    <source>
        <strain evidence="1">Berkeley</strain>
    </source>
</reference>
<organism evidence="1 2">
    <name type="scientific">Entomophthora muscae</name>
    <dbReference type="NCBI Taxonomy" id="34485"/>
    <lineage>
        <taxon>Eukaryota</taxon>
        <taxon>Fungi</taxon>
        <taxon>Fungi incertae sedis</taxon>
        <taxon>Zoopagomycota</taxon>
        <taxon>Entomophthoromycotina</taxon>
        <taxon>Entomophthoromycetes</taxon>
        <taxon>Entomophthorales</taxon>
        <taxon>Entomophthoraceae</taxon>
        <taxon>Entomophthora</taxon>
    </lineage>
</organism>
<gene>
    <name evidence="1" type="ORF">DSO57_1000773</name>
</gene>
<comment type="caution">
    <text evidence="1">The sequence shown here is derived from an EMBL/GenBank/DDBJ whole genome shotgun (WGS) entry which is preliminary data.</text>
</comment>
<evidence type="ECO:0000313" key="2">
    <source>
        <dbReference type="Proteomes" id="UP001165960"/>
    </source>
</evidence>
<keyword evidence="2" id="KW-1185">Reference proteome</keyword>
<evidence type="ECO:0000313" key="1">
    <source>
        <dbReference type="EMBL" id="KAJ9071098.1"/>
    </source>
</evidence>
<proteinExistence type="predicted"/>
<accession>A0ACC2T8Z7</accession>
<dbReference type="EMBL" id="QTSX02003552">
    <property type="protein sequence ID" value="KAJ9071098.1"/>
    <property type="molecule type" value="Genomic_DNA"/>
</dbReference>